<dbReference type="EMBL" id="APRN01000048">
    <property type="protein sequence ID" value="ENX51414.1"/>
    <property type="molecule type" value="Genomic_DNA"/>
</dbReference>
<protein>
    <submittedName>
        <fullName evidence="1">Uncharacterized protein</fullName>
    </submittedName>
</protein>
<name>N9R012_9GAMM</name>
<evidence type="ECO:0000313" key="2">
    <source>
        <dbReference type="Proteomes" id="UP000013084"/>
    </source>
</evidence>
<evidence type="ECO:0000313" key="1">
    <source>
        <dbReference type="EMBL" id="ENX51414.1"/>
    </source>
</evidence>
<gene>
    <name evidence="1" type="ORF">F902_04291</name>
</gene>
<keyword evidence="2" id="KW-1185">Reference proteome</keyword>
<dbReference type="AlphaFoldDB" id="N9R012"/>
<accession>N9R012</accession>
<dbReference type="Proteomes" id="UP000013084">
    <property type="component" value="Unassembled WGS sequence"/>
</dbReference>
<comment type="caution">
    <text evidence="1">The sequence shown here is derived from an EMBL/GenBank/DDBJ whole genome shotgun (WGS) entry which is preliminary data.</text>
</comment>
<sequence>MRIMKLFRAIHEYMKTKPATPQVFLCPKLRSRAMSLSCPFCHSTNVMLVEASTQQSNTTLSSLVTPTTLGVLGTTVAKTFNLPPIIGGIAGTVLGSVLNSFTESSTPSQQNLCFCHNCYQKFPTHLLY</sequence>
<proteinExistence type="predicted"/>
<accession>N9RSX9</accession>
<dbReference type="HOGENOM" id="CLU_168742_1_0_6"/>
<organism evidence="1 2">
    <name type="scientific">Acinetobacter higginsii</name>
    <dbReference type="NCBI Taxonomy" id="70347"/>
    <lineage>
        <taxon>Bacteria</taxon>
        <taxon>Pseudomonadati</taxon>
        <taxon>Pseudomonadota</taxon>
        <taxon>Gammaproteobacteria</taxon>
        <taxon>Moraxellales</taxon>
        <taxon>Moraxellaceae</taxon>
        <taxon>Acinetobacter</taxon>
    </lineage>
</organism>
<dbReference type="PATRIC" id="fig|1217700.3.peg.4155"/>
<reference evidence="1 2" key="1">
    <citation type="submission" date="2013-02" db="EMBL/GenBank/DDBJ databases">
        <title>The Genome Sequence of Acinetobacter sp. CIP 70.18.</title>
        <authorList>
            <consortium name="The Broad Institute Genome Sequencing Platform"/>
            <consortium name="The Broad Institute Genome Sequencing Center for Infectious Disease"/>
            <person name="Cerqueira G."/>
            <person name="Feldgarden M."/>
            <person name="Courvalin P."/>
            <person name="Perichon B."/>
            <person name="Grillot-Courvalin C."/>
            <person name="Clermont D."/>
            <person name="Rocha E."/>
            <person name="Yoon E.-J."/>
            <person name="Nemec A."/>
            <person name="Walker B."/>
            <person name="Young S.K."/>
            <person name="Zeng Q."/>
            <person name="Gargeya S."/>
            <person name="Fitzgerald M."/>
            <person name="Haas B."/>
            <person name="Abouelleil A."/>
            <person name="Alvarado L."/>
            <person name="Arachchi H.M."/>
            <person name="Berlin A.M."/>
            <person name="Chapman S.B."/>
            <person name="Dewar J."/>
            <person name="Goldberg J."/>
            <person name="Griggs A."/>
            <person name="Gujja S."/>
            <person name="Hansen M."/>
            <person name="Howarth C."/>
            <person name="Imamovic A."/>
            <person name="Larimer J."/>
            <person name="McCowan C."/>
            <person name="Murphy C."/>
            <person name="Neiman D."/>
            <person name="Pearson M."/>
            <person name="Priest M."/>
            <person name="Roberts A."/>
            <person name="Saif S."/>
            <person name="Shea T."/>
            <person name="Sisk P."/>
            <person name="Sykes S."/>
            <person name="Wortman J."/>
            <person name="Nusbaum C."/>
            <person name="Birren B."/>
        </authorList>
    </citation>
    <scope>NUCLEOTIDE SEQUENCE [LARGE SCALE GENOMIC DNA]</scope>
    <source>
        <strain evidence="1 2">CIP 70.18</strain>
    </source>
</reference>